<dbReference type="OrthoDB" id="5430620at2759"/>
<protein>
    <submittedName>
        <fullName evidence="2">Uncharacterized protein</fullName>
    </submittedName>
</protein>
<name>A0A3N4L9R5_9PEZI</name>
<sequence length="181" mass="19505">MQFGLSALLATVTAAAAVSAQISSGYILTAVPDKNGPPFNSLWTTVSFYEGGLWIGDAKTDYSSEPFIFAKGTTGSSSISFTSWHGVPTGWQNMWVYPNDMKPPGFTSPHSAFIPPGADAFNFTIGTNKRFRYKNTNRWFACPNAAKPKYYQIIYVGGSNKAPKECTAVALNVTPYGTCAA</sequence>
<evidence type="ECO:0000256" key="1">
    <source>
        <dbReference type="SAM" id="SignalP"/>
    </source>
</evidence>
<evidence type="ECO:0000313" key="3">
    <source>
        <dbReference type="Proteomes" id="UP000267821"/>
    </source>
</evidence>
<accession>A0A3N4L9R5</accession>
<feature type="chain" id="PRO_5018108894" evidence="1">
    <location>
        <begin position="21"/>
        <end position="181"/>
    </location>
</feature>
<organism evidence="2 3">
    <name type="scientific">Terfezia boudieri ATCC MYA-4762</name>
    <dbReference type="NCBI Taxonomy" id="1051890"/>
    <lineage>
        <taxon>Eukaryota</taxon>
        <taxon>Fungi</taxon>
        <taxon>Dikarya</taxon>
        <taxon>Ascomycota</taxon>
        <taxon>Pezizomycotina</taxon>
        <taxon>Pezizomycetes</taxon>
        <taxon>Pezizales</taxon>
        <taxon>Pezizaceae</taxon>
        <taxon>Terfezia</taxon>
    </lineage>
</organism>
<keyword evidence="3" id="KW-1185">Reference proteome</keyword>
<proteinExistence type="predicted"/>
<dbReference type="Proteomes" id="UP000267821">
    <property type="component" value="Unassembled WGS sequence"/>
</dbReference>
<feature type="signal peptide" evidence="1">
    <location>
        <begin position="1"/>
        <end position="20"/>
    </location>
</feature>
<evidence type="ECO:0000313" key="2">
    <source>
        <dbReference type="EMBL" id="RPB19366.1"/>
    </source>
</evidence>
<dbReference type="EMBL" id="ML121590">
    <property type="protein sequence ID" value="RPB19366.1"/>
    <property type="molecule type" value="Genomic_DNA"/>
</dbReference>
<reference evidence="2 3" key="1">
    <citation type="journal article" date="2018" name="Nat. Ecol. Evol.">
        <title>Pezizomycetes genomes reveal the molecular basis of ectomycorrhizal truffle lifestyle.</title>
        <authorList>
            <person name="Murat C."/>
            <person name="Payen T."/>
            <person name="Noel B."/>
            <person name="Kuo A."/>
            <person name="Morin E."/>
            <person name="Chen J."/>
            <person name="Kohler A."/>
            <person name="Krizsan K."/>
            <person name="Balestrini R."/>
            <person name="Da Silva C."/>
            <person name="Montanini B."/>
            <person name="Hainaut M."/>
            <person name="Levati E."/>
            <person name="Barry K.W."/>
            <person name="Belfiori B."/>
            <person name="Cichocki N."/>
            <person name="Clum A."/>
            <person name="Dockter R.B."/>
            <person name="Fauchery L."/>
            <person name="Guy J."/>
            <person name="Iotti M."/>
            <person name="Le Tacon F."/>
            <person name="Lindquist E.A."/>
            <person name="Lipzen A."/>
            <person name="Malagnac F."/>
            <person name="Mello A."/>
            <person name="Molinier V."/>
            <person name="Miyauchi S."/>
            <person name="Poulain J."/>
            <person name="Riccioni C."/>
            <person name="Rubini A."/>
            <person name="Sitrit Y."/>
            <person name="Splivallo R."/>
            <person name="Traeger S."/>
            <person name="Wang M."/>
            <person name="Zifcakova L."/>
            <person name="Wipf D."/>
            <person name="Zambonelli A."/>
            <person name="Paolocci F."/>
            <person name="Nowrousian M."/>
            <person name="Ottonello S."/>
            <person name="Baldrian P."/>
            <person name="Spatafora J.W."/>
            <person name="Henrissat B."/>
            <person name="Nagy L.G."/>
            <person name="Aury J.M."/>
            <person name="Wincker P."/>
            <person name="Grigoriev I.V."/>
            <person name="Bonfante P."/>
            <person name="Martin F.M."/>
        </authorList>
    </citation>
    <scope>NUCLEOTIDE SEQUENCE [LARGE SCALE GENOMIC DNA]</scope>
    <source>
        <strain evidence="2 3">ATCC MYA-4762</strain>
    </source>
</reference>
<dbReference type="AlphaFoldDB" id="A0A3N4L9R5"/>
<dbReference type="InParanoid" id="A0A3N4L9R5"/>
<gene>
    <name evidence="2" type="ORF">L211DRAFT_794326</name>
</gene>
<keyword evidence="1" id="KW-0732">Signal</keyword>